<keyword evidence="12 14" id="KW-0324">Glycolysis</keyword>
<evidence type="ECO:0000256" key="6">
    <source>
        <dbReference type="ARBA" id="ARBA00022679"/>
    </source>
</evidence>
<dbReference type="GO" id="GO:0005945">
    <property type="term" value="C:6-phosphofructokinase complex"/>
    <property type="evidence" value="ECO:0007669"/>
    <property type="project" value="TreeGrafter"/>
</dbReference>
<dbReference type="PRINTS" id="PR00476">
    <property type="entry name" value="PHFRCTKINASE"/>
</dbReference>
<dbReference type="PIRSF" id="PIRSF000533">
    <property type="entry name" value="ATP_PFK_euk"/>
    <property type="match status" value="1"/>
</dbReference>
<comment type="similarity">
    <text evidence="15">Belongs to the phosphofructokinase type A (PFKA) family. ATP-dependent PFK group I subfamily. Eukaryotic two domain clade "E" sub-subfamily.</text>
</comment>
<evidence type="ECO:0000313" key="18">
    <source>
        <dbReference type="Proteomes" id="UP000093000"/>
    </source>
</evidence>
<feature type="binding site" description="in other chain" evidence="14">
    <location>
        <position position="978"/>
    </location>
    <ligand>
        <name>beta-D-fructose 2,6-bisphosphate</name>
        <dbReference type="ChEBI" id="CHEBI:58579"/>
        <note>allosteric activator; ligand shared between dimeric partners</note>
    </ligand>
</feature>
<dbReference type="EC" id="2.7.1.11" evidence="14"/>
<dbReference type="PANTHER" id="PTHR13697:SF4">
    <property type="entry name" value="ATP-DEPENDENT 6-PHOSPHOFRUCTOKINASE"/>
    <property type="match status" value="1"/>
</dbReference>
<feature type="binding site" evidence="14">
    <location>
        <position position="890"/>
    </location>
    <ligand>
        <name>beta-D-fructose 2,6-bisphosphate</name>
        <dbReference type="ChEBI" id="CHEBI:58579"/>
        <note>allosteric activator; ligand shared between dimeric partners</note>
    </ligand>
</feature>
<evidence type="ECO:0000256" key="11">
    <source>
        <dbReference type="ARBA" id="ARBA00022842"/>
    </source>
</evidence>
<feature type="domain" description="Phosphofructokinase" evidence="16">
    <location>
        <begin position="244"/>
        <end position="550"/>
    </location>
</feature>
<comment type="caution">
    <text evidence="17">The sequence shown here is derived from an EMBL/GenBank/DDBJ whole genome shotgun (WGS) entry which is preliminary data.</text>
</comment>
<comment type="subunit">
    <text evidence="14">Homotetramer.</text>
</comment>
<feature type="binding site" evidence="14">
    <location>
        <begin position="343"/>
        <end position="346"/>
    </location>
    <ligand>
        <name>ATP</name>
        <dbReference type="ChEBI" id="CHEBI:30616"/>
    </ligand>
</feature>
<dbReference type="GO" id="GO:0006002">
    <property type="term" value="P:fructose 6-phosphate metabolic process"/>
    <property type="evidence" value="ECO:0007669"/>
    <property type="project" value="InterPro"/>
</dbReference>
<dbReference type="UniPathway" id="UPA00109">
    <property type="reaction ID" value="UER00182"/>
</dbReference>
<dbReference type="FunFam" id="3.40.50.460:FF:000007">
    <property type="entry name" value="ATP-dependent 6-phosphofructokinase"/>
    <property type="match status" value="1"/>
</dbReference>
<dbReference type="FunFam" id="3.40.50.460:FF:000008">
    <property type="entry name" value="ATP-dependent 6-phosphofructokinase"/>
    <property type="match status" value="1"/>
</dbReference>
<comment type="function">
    <text evidence="14">Catalyzes the phosphorylation of D-fructose 6-phosphate to fructose 1,6-bisphosphate by ATP, the first committing step of glycolysis.</text>
</comment>
<dbReference type="Gene3D" id="3.40.50.460">
    <property type="entry name" value="Phosphofructokinase domain"/>
    <property type="match status" value="2"/>
</dbReference>
<feature type="region of interest" description="Interdomain linker" evidence="14">
    <location>
        <begin position="617"/>
        <end position="630"/>
    </location>
</feature>
<dbReference type="HAMAP" id="MF_03184">
    <property type="entry name" value="Phosphofructokinase_I_E"/>
    <property type="match status" value="1"/>
</dbReference>
<dbReference type="PROSITE" id="PS00433">
    <property type="entry name" value="PHOSPHOFRUCTOKINASE"/>
    <property type="match status" value="1"/>
</dbReference>
<evidence type="ECO:0000256" key="14">
    <source>
        <dbReference type="HAMAP-Rule" id="MF_03184"/>
    </source>
</evidence>
<feature type="binding site" evidence="14">
    <location>
        <position position="252"/>
    </location>
    <ligand>
        <name>ATP</name>
        <dbReference type="ChEBI" id="CHEBI:30616"/>
    </ligand>
</feature>
<keyword evidence="6 14" id="KW-0808">Transferase</keyword>
<keyword evidence="18" id="KW-1185">Reference proteome</keyword>
<feature type="binding site" description="in other chain" evidence="14">
    <location>
        <begin position="389"/>
        <end position="391"/>
    </location>
    <ligand>
        <name>substrate</name>
        <note>ligand shared between dimeric partners</note>
    </ligand>
</feature>
<feature type="binding site" description="in other chain" evidence="14">
    <location>
        <begin position="759"/>
        <end position="763"/>
    </location>
    <ligand>
        <name>beta-D-fructose 2,6-bisphosphate</name>
        <dbReference type="ChEBI" id="CHEBI:58579"/>
        <note>allosteric activator; ligand shared between dimeric partners</note>
    </ligand>
</feature>
<feature type="binding site" description="in other chain" evidence="14">
    <location>
        <position position="490"/>
    </location>
    <ligand>
        <name>substrate</name>
        <note>ligand shared between dimeric partners</note>
    </ligand>
</feature>
<feature type="region of interest" description="N-terminal catalytic PFK domain 1" evidence="14">
    <location>
        <begin position="1"/>
        <end position="616"/>
    </location>
</feature>
<dbReference type="InterPro" id="IPR029068">
    <property type="entry name" value="Glyas_Bleomycin-R_OHBP_Dase"/>
</dbReference>
<dbReference type="Pfam" id="PF00365">
    <property type="entry name" value="PFK"/>
    <property type="match status" value="2"/>
</dbReference>
<keyword evidence="5 14" id="KW-0021">Allosteric enzyme</keyword>
<feature type="binding site" evidence="14">
    <location>
        <position position="426"/>
    </location>
    <ligand>
        <name>substrate</name>
        <note>ligand shared between dimeric partners</note>
    </ligand>
</feature>
<comment type="similarity">
    <text evidence="14">Belongs to the phosphofructokinase type A (PFKA) family. ATP-dependent PFK group I subfamily. Eukaryotic two domain clade 'E' sub-subfamily.</text>
</comment>
<dbReference type="NCBIfam" id="TIGR02478">
    <property type="entry name" value="6PF1K_euk"/>
    <property type="match status" value="1"/>
</dbReference>
<evidence type="ECO:0000313" key="17">
    <source>
        <dbReference type="EMBL" id="OBZ85521.1"/>
    </source>
</evidence>
<evidence type="ECO:0000256" key="15">
    <source>
        <dbReference type="PIRNR" id="PIRNR000533"/>
    </source>
</evidence>
<evidence type="ECO:0000259" key="16">
    <source>
        <dbReference type="Pfam" id="PF00365"/>
    </source>
</evidence>
<evidence type="ECO:0000256" key="10">
    <source>
        <dbReference type="ARBA" id="ARBA00022840"/>
    </source>
</evidence>
<dbReference type="GO" id="GO:0061621">
    <property type="term" value="P:canonical glycolysis"/>
    <property type="evidence" value="ECO:0007669"/>
    <property type="project" value="TreeGrafter"/>
</dbReference>
<evidence type="ECO:0000256" key="13">
    <source>
        <dbReference type="ARBA" id="ARBA00048070"/>
    </source>
</evidence>
<keyword evidence="4 14" id="KW-0963">Cytoplasm</keyword>
<evidence type="ECO:0000256" key="7">
    <source>
        <dbReference type="ARBA" id="ARBA00022723"/>
    </source>
</evidence>
<evidence type="ECO:0000256" key="9">
    <source>
        <dbReference type="ARBA" id="ARBA00022777"/>
    </source>
</evidence>
<dbReference type="Gene3D" id="3.10.180.10">
    <property type="entry name" value="2,3-Dihydroxybiphenyl 1,2-Dioxygenase, domain 1"/>
    <property type="match status" value="1"/>
</dbReference>
<evidence type="ECO:0000256" key="4">
    <source>
        <dbReference type="ARBA" id="ARBA00022490"/>
    </source>
</evidence>
<feature type="binding site" description="in other chain" evidence="14">
    <location>
        <begin position="804"/>
        <end position="806"/>
    </location>
    <ligand>
        <name>beta-D-fructose 2,6-bisphosphate</name>
        <dbReference type="ChEBI" id="CHEBI:58579"/>
        <note>allosteric activator; ligand shared between dimeric partners</note>
    </ligand>
</feature>
<reference evidence="17 18" key="1">
    <citation type="submission" date="2016-03" db="EMBL/GenBank/DDBJ databases">
        <title>Choanephora cucurbitarum.</title>
        <authorList>
            <person name="Min B."/>
            <person name="Park H."/>
            <person name="Park J.-H."/>
            <person name="Shin H.-D."/>
            <person name="Choi I.-G."/>
        </authorList>
    </citation>
    <scope>NUCLEOTIDE SEQUENCE [LARGE SCALE GENOMIC DNA]</scope>
    <source>
        <strain evidence="17 18">KUS-F28377</strain>
    </source>
</reference>
<evidence type="ECO:0000256" key="12">
    <source>
        <dbReference type="ARBA" id="ARBA00023152"/>
    </source>
</evidence>
<feature type="binding site" evidence="14">
    <location>
        <position position="344"/>
    </location>
    <ligand>
        <name>Mg(2+)</name>
        <dbReference type="ChEBI" id="CHEBI:18420"/>
        <note>catalytic</note>
    </ligand>
</feature>
<dbReference type="GO" id="GO:0030388">
    <property type="term" value="P:fructose 1,6-bisphosphate metabolic process"/>
    <property type="evidence" value="ECO:0007669"/>
    <property type="project" value="TreeGrafter"/>
</dbReference>
<keyword evidence="11 14" id="KW-0460">Magnesium</keyword>
<feature type="binding site" description="in other chain" evidence="14">
    <location>
        <begin position="896"/>
        <end position="899"/>
    </location>
    <ligand>
        <name>beta-D-fructose 2,6-bisphosphate</name>
        <dbReference type="ChEBI" id="CHEBI:58579"/>
        <note>allosteric activator; ligand shared between dimeric partners</note>
    </ligand>
</feature>
<dbReference type="InterPro" id="IPR022953">
    <property type="entry name" value="ATP_PFK"/>
</dbReference>
<comment type="cofactor">
    <cofactor evidence="1 14">
        <name>Mg(2+)</name>
        <dbReference type="ChEBI" id="CHEBI:18420"/>
    </cofactor>
</comment>
<dbReference type="GO" id="GO:0005524">
    <property type="term" value="F:ATP binding"/>
    <property type="evidence" value="ECO:0007669"/>
    <property type="project" value="UniProtKB-KW"/>
</dbReference>
<feature type="region of interest" description="C-terminal regulatory PFK domain 2" evidence="14">
    <location>
        <begin position="631"/>
        <end position="1013"/>
    </location>
</feature>
<sequence>MKNKLDFIQTLIEYSSLVLHKINHFGSILTLKQARIGSTEQFGDHDVVLKKVSRKKIKRQISESKDMVKGLSHIVFNASSDELFVRTVEFYKSFGFKHINAPSQVNKEGDAGKEAWLKLSANQHALTSNVIIHLLLNPKATAHNKPDVNQDWSLNESALALAISDVDAVKSQLNTLGCPYQDNSIKSFSGTFKLIELFALDPLNNTIIFSNKPAFPNLFDSQQTANEAEKAIDDITDKMGRPKRIGVLTSGGDAPGMNAAVRGVVRYGISKGCEIYAVYEGYQGLVDNGIKKMEWKDVRGFLSVGGTNIGTARCMPFKTREGRLKAAENLIKSGIDALIVCGGDGSLTGADVFRSEWQGLGEELLKSGRITEDEAKTYNHLTIVGLVGSIDNDMSSTDITIGAVTSLHRICEAVDSIGTTALSHSRAFVIEVMGRHCGWLALAAGIATGADFVFIPERPPQEDKWKDDLCAVAQRHRQLGKRKTVVIVAEGAIDANLNPIRPDDIKKILADSLGLDTRVTTLGHTQRGGSPCAFDRILATTQSVAAVDAVLSSTPETPSPMIGISSNQVTCIPLMEAVKLTHEVAEAISEKNFARAMELRDPQFADEFVAYNVTTILDDRSLMAPEHRRLRVGIIHVGAPAGGMNSATRTAVRYALNRGHKPFAILNGFPGLARGSVEEMSWIDVDGWTPKGGSELGTTRAVPGNGVDMGLVAYQLQKFQIQSLLVIGGFEAFSSVINLQDARKQYPSLNIPIALISATVSNNVPGTDFSLGSDTALNAIVDSCDAIMQSARSSRRRVFVVEVQGGRSGYLAVEAGLASGANTVYIPEEGVNLSRLQSDSRHLMAMYMDDDADKSEGRIILRNETASKTYTTDVISDILKDEGHALFDSRTAVLGHIQQGVNPSPMDRIRATRLAKCAIDFFEAHTSGALEKAYRDKQDVPIELSKEPESAAVVGLSGVNVTYRPVTELIAVTDMKNRKPLDNWWMKDRSLVDLLSGRGLFTPQAQALLRKVQ</sequence>
<feature type="binding site" evidence="14">
    <location>
        <position position="797"/>
    </location>
    <ligand>
        <name>beta-D-fructose 2,6-bisphosphate</name>
        <dbReference type="ChEBI" id="CHEBI:58579"/>
        <note>allosteric activator; ligand shared between dimeric partners</note>
    </ligand>
</feature>
<dbReference type="InterPro" id="IPR035966">
    <property type="entry name" value="PKF_sf"/>
</dbReference>
<protein>
    <recommendedName>
        <fullName evidence="14">ATP-dependent 6-phosphofructokinase</fullName>
        <shortName evidence="14">ATP-PFK</shortName>
        <shortName evidence="14">Phosphofructokinase</shortName>
        <ecNumber evidence="14">2.7.1.11</ecNumber>
    </recommendedName>
    <alternativeName>
        <fullName evidence="14">Phosphohexokinase</fullName>
    </alternativeName>
</protein>
<keyword evidence="10 14" id="KW-0067">ATP-binding</keyword>
<comment type="catalytic activity">
    <reaction evidence="13 14 15">
        <text>beta-D-fructose 6-phosphate + ATP = beta-D-fructose 1,6-bisphosphate + ADP + H(+)</text>
        <dbReference type="Rhea" id="RHEA:16109"/>
        <dbReference type="ChEBI" id="CHEBI:15378"/>
        <dbReference type="ChEBI" id="CHEBI:30616"/>
        <dbReference type="ChEBI" id="CHEBI:32966"/>
        <dbReference type="ChEBI" id="CHEBI:57634"/>
        <dbReference type="ChEBI" id="CHEBI:456216"/>
        <dbReference type="EC" id="2.7.1.11"/>
    </reaction>
</comment>
<feature type="binding site" evidence="14">
    <location>
        <begin position="313"/>
        <end position="314"/>
    </location>
    <ligand>
        <name>ATP</name>
        <dbReference type="ChEBI" id="CHEBI:30616"/>
    </ligand>
</feature>
<feature type="binding site" description="in other chain" evidence="14">
    <location>
        <position position="864"/>
    </location>
    <ligand>
        <name>beta-D-fructose 2,6-bisphosphate</name>
        <dbReference type="ChEBI" id="CHEBI:58579"/>
        <note>allosteric activator; ligand shared between dimeric partners</note>
    </ligand>
</feature>
<evidence type="ECO:0000256" key="8">
    <source>
        <dbReference type="ARBA" id="ARBA00022741"/>
    </source>
</evidence>
<dbReference type="EMBL" id="LUGH01000388">
    <property type="protein sequence ID" value="OBZ85521.1"/>
    <property type="molecule type" value="Genomic_DNA"/>
</dbReference>
<dbReference type="AlphaFoldDB" id="A0A1C7N8U3"/>
<dbReference type="SUPFAM" id="SSF53784">
    <property type="entry name" value="Phosphofructokinase"/>
    <property type="match status" value="2"/>
</dbReference>
<evidence type="ECO:0000256" key="1">
    <source>
        <dbReference type="ARBA" id="ARBA00001946"/>
    </source>
</evidence>
<dbReference type="InParanoid" id="A0A1C7N8U3"/>
<dbReference type="InterPro" id="IPR015912">
    <property type="entry name" value="Phosphofructokinase_CS"/>
</dbReference>
<keyword evidence="9 14" id="KW-0418">Kinase</keyword>
<feature type="binding site" evidence="14">
    <location>
        <position position="518"/>
    </location>
    <ligand>
        <name>substrate</name>
        <note>ligand shared between dimeric partners</note>
    </ligand>
</feature>
<dbReference type="FunCoup" id="A0A1C7N8U3">
    <property type="interactions" value="349"/>
</dbReference>
<dbReference type="GO" id="GO:0003872">
    <property type="term" value="F:6-phosphofructokinase activity"/>
    <property type="evidence" value="ECO:0007669"/>
    <property type="project" value="UniProtKB-UniRule"/>
</dbReference>
<organism evidence="17 18">
    <name type="scientific">Choanephora cucurbitarum</name>
    <dbReference type="NCBI Taxonomy" id="101091"/>
    <lineage>
        <taxon>Eukaryota</taxon>
        <taxon>Fungi</taxon>
        <taxon>Fungi incertae sedis</taxon>
        <taxon>Mucoromycota</taxon>
        <taxon>Mucoromycotina</taxon>
        <taxon>Mucoromycetes</taxon>
        <taxon>Mucorales</taxon>
        <taxon>Mucorineae</taxon>
        <taxon>Choanephoraceae</taxon>
        <taxon>Choanephoroideae</taxon>
        <taxon>Choanephora</taxon>
    </lineage>
</organism>
<evidence type="ECO:0000256" key="5">
    <source>
        <dbReference type="ARBA" id="ARBA00022533"/>
    </source>
</evidence>
<dbReference type="SUPFAM" id="SSF54593">
    <property type="entry name" value="Glyoxalase/Bleomycin resistance protein/Dihydroxybiphenyl dioxygenase"/>
    <property type="match status" value="1"/>
</dbReference>
<proteinExistence type="inferred from homology"/>
<name>A0A1C7N8U3_9FUNG</name>
<comment type="subcellular location">
    <subcellularLocation>
        <location evidence="2 14">Cytoplasm</location>
    </subcellularLocation>
</comment>
<feature type="binding site" description="in other chain" evidence="14">
    <location>
        <begin position="433"/>
        <end position="435"/>
    </location>
    <ligand>
        <name>substrate</name>
        <note>ligand shared between dimeric partners</note>
    </ligand>
</feature>
<gene>
    <name evidence="17" type="primary">pfk1_1</name>
    <name evidence="17" type="ORF">A0J61_06429</name>
</gene>
<feature type="active site" description="Proton acceptor" evidence="14">
    <location>
        <position position="391"/>
    </location>
</feature>
<dbReference type="GO" id="GO:0070095">
    <property type="term" value="F:fructose-6-phosphate binding"/>
    <property type="evidence" value="ECO:0007669"/>
    <property type="project" value="TreeGrafter"/>
</dbReference>
<dbReference type="GO" id="GO:0005739">
    <property type="term" value="C:mitochondrion"/>
    <property type="evidence" value="ECO:0007669"/>
    <property type="project" value="TreeGrafter"/>
</dbReference>
<dbReference type="GO" id="GO:0042802">
    <property type="term" value="F:identical protein binding"/>
    <property type="evidence" value="ECO:0007669"/>
    <property type="project" value="TreeGrafter"/>
</dbReference>
<feature type="binding site" description="in other chain" evidence="14">
    <location>
        <begin position="524"/>
        <end position="527"/>
    </location>
    <ligand>
        <name>substrate</name>
        <note>ligand shared between dimeric partners</note>
    </ligand>
</feature>
<dbReference type="GO" id="GO:0046872">
    <property type="term" value="F:metal ion binding"/>
    <property type="evidence" value="ECO:0007669"/>
    <property type="project" value="UniProtKB-KW"/>
</dbReference>
<dbReference type="InterPro" id="IPR009161">
    <property type="entry name" value="6-Pfructokinase_euk"/>
</dbReference>
<dbReference type="GO" id="GO:0016208">
    <property type="term" value="F:AMP binding"/>
    <property type="evidence" value="ECO:0007669"/>
    <property type="project" value="TreeGrafter"/>
</dbReference>
<dbReference type="InterPro" id="IPR000023">
    <property type="entry name" value="Phosphofructokinase_dom"/>
</dbReference>
<accession>A0A1C7N8U3</accession>
<comment type="pathway">
    <text evidence="3 14 15">Carbohydrate degradation; glycolysis; D-glyceraldehyde 3-phosphate and glycerone phosphate from D-glucose: step 3/4.</text>
</comment>
<evidence type="ECO:0000256" key="3">
    <source>
        <dbReference type="ARBA" id="ARBA00004679"/>
    </source>
</evidence>
<dbReference type="STRING" id="101091.A0A1C7N8U3"/>
<comment type="activity regulation">
    <text evidence="14">Allosterically activated by ADP, AMP, or fructose 2,6-bisphosphate, and allosterically inhibited by ATP or citrate.</text>
</comment>
<keyword evidence="7 14" id="KW-0479">Metal-binding</keyword>
<dbReference type="PANTHER" id="PTHR13697">
    <property type="entry name" value="PHOSPHOFRUCTOKINASE"/>
    <property type="match status" value="1"/>
</dbReference>
<keyword evidence="8 14" id="KW-0547">Nucleotide-binding</keyword>
<dbReference type="Gene3D" id="3.40.50.450">
    <property type="match status" value="2"/>
</dbReference>
<feature type="domain" description="Phosphofructokinase" evidence="16">
    <location>
        <begin position="631"/>
        <end position="921"/>
    </location>
</feature>
<feature type="binding site" description="in other chain" evidence="14">
    <location>
        <position position="700"/>
    </location>
    <ligand>
        <name>beta-D-fructose 2,6-bisphosphate</name>
        <dbReference type="ChEBI" id="CHEBI:58579"/>
        <note>allosteric activator; ligand shared between dimeric partners</note>
    </ligand>
</feature>
<evidence type="ECO:0000256" key="2">
    <source>
        <dbReference type="ARBA" id="ARBA00004496"/>
    </source>
</evidence>
<dbReference type="OrthoDB" id="537915at2759"/>
<dbReference type="GO" id="GO:0048029">
    <property type="term" value="F:monosaccharide binding"/>
    <property type="evidence" value="ECO:0007669"/>
    <property type="project" value="TreeGrafter"/>
</dbReference>
<dbReference type="Proteomes" id="UP000093000">
    <property type="component" value="Unassembled WGS sequence"/>
</dbReference>